<evidence type="ECO:0000313" key="11">
    <source>
        <dbReference type="Proteomes" id="UP000661649"/>
    </source>
</evidence>
<keyword evidence="3 7" id="KW-0732">Signal</keyword>
<dbReference type="Pfam" id="PF17802">
    <property type="entry name" value="SpaA"/>
    <property type="match status" value="1"/>
</dbReference>
<evidence type="ECO:0000256" key="7">
    <source>
        <dbReference type="SAM" id="SignalP"/>
    </source>
</evidence>
<dbReference type="PANTHER" id="PTHR31137:SF11">
    <property type="entry name" value="PROTEIN PSIF"/>
    <property type="match status" value="1"/>
</dbReference>
<keyword evidence="11" id="KW-1185">Reference proteome</keyword>
<evidence type="ECO:0000259" key="9">
    <source>
        <dbReference type="Pfam" id="PF17802"/>
    </source>
</evidence>
<organism evidence="10 11">
    <name type="scientific">Blautia stercoris</name>
    <dbReference type="NCBI Taxonomy" id="871664"/>
    <lineage>
        <taxon>Bacteria</taxon>
        <taxon>Bacillati</taxon>
        <taxon>Bacillota</taxon>
        <taxon>Clostridia</taxon>
        <taxon>Lachnospirales</taxon>
        <taxon>Lachnospiraceae</taxon>
        <taxon>Blautia</taxon>
    </lineage>
</organism>
<comment type="caution">
    <text evidence="10">The sequence shown here is derived from an EMBL/GenBank/DDBJ whole genome shotgun (WGS) entry which is preliminary data.</text>
</comment>
<feature type="domain" description="SpaA-like prealbumin fold" evidence="9">
    <location>
        <begin position="1440"/>
        <end position="1518"/>
    </location>
</feature>
<evidence type="ECO:0000256" key="6">
    <source>
        <dbReference type="SAM" id="Phobius"/>
    </source>
</evidence>
<dbReference type="Proteomes" id="UP000661649">
    <property type="component" value="Unassembled WGS sequence"/>
</dbReference>
<dbReference type="NCBIfam" id="TIGR01167">
    <property type="entry name" value="LPXTG_anchor"/>
    <property type="match status" value="1"/>
</dbReference>
<name>A0ABR7PDZ2_9FIRM</name>
<dbReference type="InterPro" id="IPR041033">
    <property type="entry name" value="SpaA_PFL_dom_1"/>
</dbReference>
<dbReference type="PANTHER" id="PTHR31137">
    <property type="entry name" value="PROTEIN PSIB-RELATED-RELATED"/>
    <property type="match status" value="1"/>
</dbReference>
<keyword evidence="6" id="KW-0812">Transmembrane</keyword>
<evidence type="ECO:0000256" key="5">
    <source>
        <dbReference type="SAM" id="MobiDB-lite"/>
    </source>
</evidence>
<keyword evidence="6" id="KW-1133">Transmembrane helix</keyword>
<dbReference type="Gene3D" id="2.60.40.10">
    <property type="entry name" value="Immunoglobulins"/>
    <property type="match status" value="1"/>
</dbReference>
<keyword evidence="2" id="KW-0964">Secreted</keyword>
<feature type="domain" description="Gram-positive cocci surface proteins LPxTG" evidence="8">
    <location>
        <begin position="1557"/>
        <end position="1590"/>
    </location>
</feature>
<keyword evidence="4" id="KW-0572">Peptidoglycan-anchor</keyword>
<dbReference type="InterPro" id="IPR051154">
    <property type="entry name" value="Prespore-cell_inducing_factor"/>
</dbReference>
<feature type="chain" id="PRO_5046934921" evidence="7">
    <location>
        <begin position="29"/>
        <end position="1595"/>
    </location>
</feature>
<dbReference type="RefSeq" id="WP_187559116.1">
    <property type="nucleotide sequence ID" value="NZ_JACRTP010000006.1"/>
</dbReference>
<sequence>MKSEKNKKILAFVLCMVLMLTTSMSTMAEGGLIGETSSESMASQEPETQSTETTTTEETQEEEIKEELSTPKETMSEETIPEVEEEAETVAEETISEETVSKEGVQSEATEIRHEFQDENGNVLTSVIANLPEGAFEAVTSDIVMEVKELDAETQEHVKALIGKNLPETEKLGNYQFYEINFKVNGENQNPNKPVTLTIEENNTNIQTADTKKINVFYLDKATEENKKESDEILNITSKTDLEEALKAEGKSIDNIDEYIYSDVSLNQEKNAVNKVLLKAEKSGVYGCYVKETAKAEERIVEEPKEEIKEEAKEETKTKETAKAETEIKETKPILTYEDEEVTISITEEKEGAIPEGTTLSVTSVQKDTTEYTEVEKKLHQKAEDEEYSIAGFLAYDITLTDKDGNKIEPDGNVKVTMKYKKGVSPEDVDTEKSDLDVTVIHLEEDKNGAVKQVVDMVADEKKEANIQTTSGTKVTKAEFITDSFSNYVLAWYAYDKESGLDKVETVSHTQAGITMRMIDMEGKDSNKYKIKALDSSTWIDLGGGYCAGTWNNGNWQNNNNQSGSIKKGLLKNVLGTDGYPITTGVNTCITGQKSTGSAIPGTANESLASLFSGGTEVDHLFRKDIYNSTGYYEYSSFQNYAYLGNNTNFTVYNALGTPSNENQYYYKRGNFMPYNTINSQNVSTNKNEYDENGSVLSDSDSAKGKTLYKTNGNNYYFGMYMGASFFQPKDGKIASKQVSGQKDPMIYEFNGDDDLWIYIDDVLVLDIGGVHDAHSGSINFNTGEVSWYDCIKGGTPKKYKTTIKKLFQDAKKLPNGNKWTSKTSDKEIEACFDDDTLKDYTLHSFKMFYMERGAGASNLHMKFNLQVIPEGQVEVRKELENTDKEKYSNVKFAFQVYAQKIKSTDPKGNETYYDDEYELLDSATYKDSTEKVKFQDVTFNDTTYKKVFYLKPYESAIFSGLKANRKYYVIEVGVNAQQYDKVIINGVEYKAFDENAQLSGTISDVKTDKKTVEERPTVVCVNNCSAYNSRELRITKQMRDGQVTNDTFSFKIQLSNNEANQTLVPYTKGDYYLKDGEGNYYYYKDGELESNGSKSVVCGKTDANGVVTGIPAGYTVIVTQILSETSFLVEEVNLDKTRYLEPEKSVSNCEKSDIKTADEKVEEQRVADGKIELKKDAQVTIANKIKELDEPDAPFIEVTKRFNGLTKAQIRELAKANPAYQITVTNGSDTRTLTMDADKLDENLTGKDTTWVYTWKLEGCSTGTYRVVESNYKKDGYQVTPSINGSNGDSADVTVKQATIEYTSTKRETTCSAQDYPVGKVNLIVAKLTSNEGYFVWTRQPASIKARMAIVDLISSKKGIKFSPKAVLENCYFFSGVDKISSTLTFRDGEITYDGENIMHFDKSKQWAMFATGTYTVTDGQDAEVELTNTYQEETADLDLMKVSENNTDLKLDGAEFQLYKKAGNAYQKLGDVLTVKNGANEIELKGLEPGEYYLEETKAPTGYLPLGNKIYFKQEKGEVILTDMAGNPLTQEPDMWFLTTDEKNVLTIKNQVVYELPSTGGSGIYRYTIGGALLMMAAALILYKNKSKEVLNK</sequence>
<reference evidence="10 11" key="1">
    <citation type="submission" date="2020-08" db="EMBL/GenBank/DDBJ databases">
        <title>Genome public.</title>
        <authorList>
            <person name="Liu C."/>
            <person name="Sun Q."/>
        </authorList>
    </citation>
    <scope>NUCLEOTIDE SEQUENCE [LARGE SCALE GENOMIC DNA]</scope>
    <source>
        <strain evidence="10 11">3_YM_SP_D4_24.mj</strain>
    </source>
</reference>
<accession>A0ABR7PDZ2</accession>
<evidence type="ECO:0000259" key="8">
    <source>
        <dbReference type="Pfam" id="PF00746"/>
    </source>
</evidence>
<proteinExistence type="predicted"/>
<feature type="region of interest" description="Disordered" evidence="5">
    <location>
        <begin position="35"/>
        <end position="109"/>
    </location>
</feature>
<keyword evidence="6" id="KW-0472">Membrane</keyword>
<dbReference type="Pfam" id="PF00746">
    <property type="entry name" value="Gram_pos_anchor"/>
    <property type="match status" value="1"/>
</dbReference>
<feature type="compositionally biased region" description="Low complexity" evidence="5">
    <location>
        <begin position="43"/>
        <end position="57"/>
    </location>
</feature>
<evidence type="ECO:0000313" key="10">
    <source>
        <dbReference type="EMBL" id="MBC8629544.1"/>
    </source>
</evidence>
<evidence type="ECO:0000256" key="2">
    <source>
        <dbReference type="ARBA" id="ARBA00022525"/>
    </source>
</evidence>
<evidence type="ECO:0000256" key="1">
    <source>
        <dbReference type="ARBA" id="ARBA00022512"/>
    </source>
</evidence>
<dbReference type="InterPro" id="IPR013783">
    <property type="entry name" value="Ig-like_fold"/>
</dbReference>
<evidence type="ECO:0000256" key="4">
    <source>
        <dbReference type="ARBA" id="ARBA00023088"/>
    </source>
</evidence>
<dbReference type="EMBL" id="JACRTP010000006">
    <property type="protein sequence ID" value="MBC8629544.1"/>
    <property type="molecule type" value="Genomic_DNA"/>
</dbReference>
<protein>
    <submittedName>
        <fullName evidence="10">LPXTG cell wall anchor domain-containing protein</fullName>
    </submittedName>
</protein>
<dbReference type="InterPro" id="IPR019931">
    <property type="entry name" value="LPXTG_anchor"/>
</dbReference>
<feature type="signal peptide" evidence="7">
    <location>
        <begin position="1"/>
        <end position="28"/>
    </location>
</feature>
<evidence type="ECO:0000256" key="3">
    <source>
        <dbReference type="ARBA" id="ARBA00022729"/>
    </source>
</evidence>
<gene>
    <name evidence="10" type="ORF">H8712_13190</name>
</gene>
<feature type="transmembrane region" description="Helical" evidence="6">
    <location>
        <begin position="1566"/>
        <end position="1585"/>
    </location>
</feature>
<feature type="compositionally biased region" description="Acidic residues" evidence="5">
    <location>
        <begin position="79"/>
        <end position="96"/>
    </location>
</feature>
<keyword evidence="1" id="KW-0134">Cell wall</keyword>